<dbReference type="InterPro" id="IPR035513">
    <property type="entry name" value="Invertase/methylesterase_inhib"/>
</dbReference>
<dbReference type="Pfam" id="PF04043">
    <property type="entry name" value="PMEI"/>
    <property type="match status" value="1"/>
</dbReference>
<dbReference type="OMA" id="SYPTICV"/>
<proteinExistence type="predicted"/>
<gene>
    <name evidence="5" type="ORF">NYM_LOCUS7278</name>
</gene>
<reference evidence="5" key="1">
    <citation type="submission" date="2019-09" db="EMBL/GenBank/DDBJ databases">
        <authorList>
            <person name="Zhang L."/>
        </authorList>
    </citation>
    <scope>NUCLEOTIDE SEQUENCE</scope>
</reference>
<dbReference type="OrthoDB" id="1430376at2759"/>
<organism evidence="5">
    <name type="scientific">Nymphaea colorata</name>
    <name type="common">pocket water lily</name>
    <dbReference type="NCBI Taxonomy" id="210225"/>
    <lineage>
        <taxon>Eukaryota</taxon>
        <taxon>Viridiplantae</taxon>
        <taxon>Streptophyta</taxon>
        <taxon>Embryophyta</taxon>
        <taxon>Tracheophyta</taxon>
        <taxon>Spermatophyta</taxon>
        <taxon>Magnoliopsida</taxon>
        <taxon>Nymphaeales</taxon>
        <taxon>Nymphaeaceae</taxon>
        <taxon>Nymphaea</taxon>
    </lineage>
</organism>
<dbReference type="CDD" id="cd15798">
    <property type="entry name" value="PMEI-like_3"/>
    <property type="match status" value="1"/>
</dbReference>
<dbReference type="PANTHER" id="PTHR31080:SF110">
    <property type="entry name" value="PECTINESTERASE INHIBITOR 3"/>
    <property type="match status" value="1"/>
</dbReference>
<dbReference type="SUPFAM" id="SSF101148">
    <property type="entry name" value="Plant invertase/pectin methylesterase inhibitor"/>
    <property type="match status" value="1"/>
</dbReference>
<dbReference type="AlphaFoldDB" id="A0A5K0XU83"/>
<feature type="chain" id="PRO_5023914890" description="Pectinesterase inhibitor domain-containing protein" evidence="3">
    <location>
        <begin position="24"/>
        <end position="201"/>
    </location>
</feature>
<dbReference type="NCBIfam" id="TIGR01614">
    <property type="entry name" value="PME_inhib"/>
    <property type="match status" value="1"/>
</dbReference>
<feature type="domain" description="Pectinesterase inhibitor" evidence="4">
    <location>
        <begin position="38"/>
        <end position="194"/>
    </location>
</feature>
<accession>A0A5K0XU83</accession>
<keyword evidence="1 3" id="KW-0732">Signal</keyword>
<dbReference type="EMBL" id="LR721776">
    <property type="protein sequence ID" value="VVV69280.1"/>
    <property type="molecule type" value="Genomic_DNA"/>
</dbReference>
<feature type="compositionally biased region" description="Low complexity" evidence="2">
    <location>
        <begin position="31"/>
        <end position="41"/>
    </location>
</feature>
<dbReference type="PANTHER" id="PTHR31080">
    <property type="entry name" value="PECTINESTERASE INHIBITOR-LIKE"/>
    <property type="match status" value="1"/>
</dbReference>
<evidence type="ECO:0000256" key="3">
    <source>
        <dbReference type="SAM" id="SignalP"/>
    </source>
</evidence>
<feature type="region of interest" description="Disordered" evidence="2">
    <location>
        <begin position="26"/>
        <end position="47"/>
    </location>
</feature>
<evidence type="ECO:0000256" key="2">
    <source>
        <dbReference type="SAM" id="MobiDB-lite"/>
    </source>
</evidence>
<name>A0A5K0XU83_9MAGN</name>
<dbReference type="InterPro" id="IPR051955">
    <property type="entry name" value="PME_Inhibitor"/>
</dbReference>
<sequence>MALPPAFYFLSFFLLFSPSALLGHPHPHPHPAGSPQPSSGSTLRSTCAPTRFPADCQRVLSGHLSPSGSPFELAQATISASLAKADSASQFVTNALKNHPPVGREGAALHDCADELSQSLDELSRSLAEIRSSTAAGSAPSRWQLSNVETWVSAALTNDDTCLDGFRSIEGAIKTAVRSRVTDVARATSNALYFINRLASR</sequence>
<dbReference type="SMART" id="SM00856">
    <property type="entry name" value="PMEI"/>
    <property type="match status" value="1"/>
</dbReference>
<feature type="signal peptide" evidence="3">
    <location>
        <begin position="1"/>
        <end position="23"/>
    </location>
</feature>
<dbReference type="Gene3D" id="1.20.140.40">
    <property type="entry name" value="Invertase/pectin methylesterase inhibitor family protein"/>
    <property type="match status" value="1"/>
</dbReference>
<dbReference type="Gramene" id="NC11G0243960.1">
    <property type="protein sequence ID" value="NC11G0243960.1:cds"/>
    <property type="gene ID" value="NC11G0243960"/>
</dbReference>
<evidence type="ECO:0000313" key="5">
    <source>
        <dbReference type="EMBL" id="VVV69280.1"/>
    </source>
</evidence>
<dbReference type="GO" id="GO:0004857">
    <property type="term" value="F:enzyme inhibitor activity"/>
    <property type="evidence" value="ECO:0007669"/>
    <property type="project" value="InterPro"/>
</dbReference>
<protein>
    <recommendedName>
        <fullName evidence="4">Pectinesterase inhibitor domain-containing protein</fullName>
    </recommendedName>
</protein>
<evidence type="ECO:0000256" key="1">
    <source>
        <dbReference type="ARBA" id="ARBA00022729"/>
    </source>
</evidence>
<evidence type="ECO:0000259" key="4">
    <source>
        <dbReference type="SMART" id="SM00856"/>
    </source>
</evidence>
<dbReference type="InterPro" id="IPR006501">
    <property type="entry name" value="Pectinesterase_inhib_dom"/>
</dbReference>